<protein>
    <submittedName>
        <fullName evidence="1">Pentapeptide repeat protein</fullName>
    </submittedName>
</protein>
<reference evidence="1" key="1">
    <citation type="submission" date="2007-06" db="EMBL/GenBank/DDBJ databases">
        <title>Complete sequence of Marinomonas sp. MWYL1.</title>
        <authorList>
            <consortium name="US DOE Joint Genome Institute"/>
            <person name="Copeland A."/>
            <person name="Lucas S."/>
            <person name="Lapidus A."/>
            <person name="Barry K."/>
            <person name="Glavina del Rio T."/>
            <person name="Dalin E."/>
            <person name="Tice H."/>
            <person name="Pitluck S."/>
            <person name="Kiss H."/>
            <person name="Brettin T."/>
            <person name="Bruce D."/>
            <person name="Detter J.C."/>
            <person name="Han C."/>
            <person name="Schmutz J."/>
            <person name="Larimer F."/>
            <person name="Land M."/>
            <person name="Hauser L."/>
            <person name="Kyrpides N."/>
            <person name="Kim E."/>
            <person name="Johnston A.W.B."/>
            <person name="Todd J.D."/>
            <person name="Rogers R."/>
            <person name="Wexler M."/>
            <person name="Bond P.L."/>
            <person name="Li Y."/>
            <person name="Richardson P."/>
        </authorList>
    </citation>
    <scope>NUCLEOTIDE SEQUENCE [LARGE SCALE GENOMIC DNA]</scope>
    <source>
        <strain evidence="1">MWYL1</strain>
    </source>
</reference>
<sequence length="124" mass="13851">MSDNNPFPNSEYKGVIFSKSDMSGAQFDCVNLSDSKFWVELKNAKFSDSNLESCAFDDVNLSHSTYENINLSDSKFNNVNMSNTSFTNLNLENAEISHANLLGMKINGVLVSDLFEAYERKNIG</sequence>
<dbReference type="STRING" id="400668.Mmwyl1_2777"/>
<dbReference type="AlphaFoldDB" id="A6VZ11"/>
<dbReference type="OrthoDB" id="5519212at2"/>
<dbReference type="eggNOG" id="COG1357">
    <property type="taxonomic scope" value="Bacteria"/>
</dbReference>
<dbReference type="Pfam" id="PF13599">
    <property type="entry name" value="Pentapeptide_4"/>
    <property type="match status" value="1"/>
</dbReference>
<organism evidence="1">
    <name type="scientific">Marinomonas sp. (strain MWYL1)</name>
    <dbReference type="NCBI Taxonomy" id="400668"/>
    <lineage>
        <taxon>Bacteria</taxon>
        <taxon>Pseudomonadati</taxon>
        <taxon>Pseudomonadota</taxon>
        <taxon>Gammaproteobacteria</taxon>
        <taxon>Oceanospirillales</taxon>
        <taxon>Oceanospirillaceae</taxon>
        <taxon>Marinomonas</taxon>
    </lineage>
</organism>
<dbReference type="PANTHER" id="PTHR14136">
    <property type="entry name" value="BTB_POZ DOMAIN-CONTAINING PROTEIN KCTD9"/>
    <property type="match status" value="1"/>
</dbReference>
<gene>
    <name evidence="1" type="ordered locus">Mmwyl1_2777</name>
</gene>
<dbReference type="PANTHER" id="PTHR14136:SF17">
    <property type="entry name" value="BTB_POZ DOMAIN-CONTAINING PROTEIN KCTD9"/>
    <property type="match status" value="1"/>
</dbReference>
<dbReference type="InterPro" id="IPR051082">
    <property type="entry name" value="Pentapeptide-BTB/POZ_domain"/>
</dbReference>
<dbReference type="HOGENOM" id="CLU_2001145_0_0_6"/>
<dbReference type="InterPro" id="IPR001646">
    <property type="entry name" value="5peptide_repeat"/>
</dbReference>
<dbReference type="Gene3D" id="2.160.20.80">
    <property type="entry name" value="E3 ubiquitin-protein ligase SopA"/>
    <property type="match status" value="1"/>
</dbReference>
<dbReference type="SUPFAM" id="SSF141571">
    <property type="entry name" value="Pentapeptide repeat-like"/>
    <property type="match status" value="1"/>
</dbReference>
<name>A6VZ11_MARMS</name>
<dbReference type="KEGG" id="mmw:Mmwyl1_2777"/>
<dbReference type="EMBL" id="CP000749">
    <property type="protein sequence ID" value="ABR71690.1"/>
    <property type="molecule type" value="Genomic_DNA"/>
</dbReference>
<evidence type="ECO:0000313" key="1">
    <source>
        <dbReference type="EMBL" id="ABR71690.1"/>
    </source>
</evidence>
<proteinExistence type="predicted"/>
<accession>A6VZ11</accession>